<dbReference type="NCBIfam" id="NF041559">
    <property type="entry name" value="BTH_I2691_fam"/>
    <property type="match status" value="1"/>
</dbReference>
<sequence>MAQPAKPEGCSFCQRRGLPILPVRPAIMSQHDVLPIMPDSIQVPIPAQGETAYTLRLMRSGYLNIWDEHAHGWINYFVTAGGFYYPLPESGDVPDDIATGTIKPCIDQPEELAKASLITLPVMPQGMKNGLFWFAWSEVKWTDNIRKQFEQQSHREQYMQPFDMDTWLNSQSAAQALPLSHLEQTVADYSQHVRQSQMWKWSLLISQLDLLEGLKTLVYPITSQFRPIATGQQVEATASQELHPNGALLVLQDPTGILNDLPTLIEYELDKHVYQRPDIKRQVMLLGAISGVKNSIRDQFQENYITSILDEAALIKSIERDPYGYGRRIVELEEDELDSVFIQNRRNMIMAKTQANWAEYEQYYNTEVYDAFNLRFQSILEEYNTRVVSPRIQLYLDWFQSPTLMHYFQQHFDTRDLLSGIAYTATVSYCIIKMSDKKGSLDYFSSSLLKSLSDPTNILGRALVFNQASLIKKMEEATNSSLEMISLNWAGLADAFAKLIEPHQITSQGIMAVYLGNLATAIMQSVDKAMSSEKVYGFAVALGAFSNKAIIPVRKEGIYRHFVKDVVNTLVRLSDNNHELNENEIRKHVYKKLERLKVAGLPMEQNRILKYWIDIDISELDRIKLLAPKDQEKALSQLLQLHSETESASIARMRASMTSGKGKSGMVIGAGIVSGILQSIALFHSADLENKKTLPEEVVEAHSRFYAGVAGIVSTSFGLVEEGMKRFATFENLAEKVLFRNSTAYKNLFIGIGKGAGVVAGVISVAFDIYHADEEWGKNNKGLAIAYGLSAASGTWLIIIIFSKFFAAFAVLTLLAVLIMIGAAIYIAIEGQNKIQKWLEQCLWRKVPAHIPQSEWPEIYPTMSMEMDAFERAIG</sequence>
<keyword evidence="4" id="KW-1185">Reference proteome</keyword>
<dbReference type="AlphaFoldDB" id="D1P1P6"/>
<protein>
    <recommendedName>
        <fullName evidence="2">Toxin VasX N-terminal region domain-containing protein</fullName>
    </recommendedName>
</protein>
<reference evidence="3" key="1">
    <citation type="submission" date="2009-12" db="EMBL/GenBank/DDBJ databases">
        <authorList>
            <person name="Weinstock G."/>
            <person name="Sodergren E."/>
            <person name="Clifton S."/>
            <person name="Fulton L."/>
            <person name="Fulton B."/>
            <person name="Courtney L."/>
            <person name="Fronick C."/>
            <person name="Harrison M."/>
            <person name="Strong C."/>
            <person name="Farmer C."/>
            <person name="Delahaunty K."/>
            <person name="Markovic C."/>
            <person name="Hall O."/>
            <person name="Minx P."/>
            <person name="Tomlinson C."/>
            <person name="Mitreva M."/>
            <person name="Nelson J."/>
            <person name="Hou S."/>
            <person name="Wollam A."/>
            <person name="Pepin K.H."/>
            <person name="Johnson M."/>
            <person name="Bhonagiri V."/>
            <person name="Nash W.E."/>
            <person name="Warren W."/>
            <person name="Chinwalla A."/>
            <person name="Mardis E.R."/>
            <person name="Wilson R.K."/>
        </authorList>
    </citation>
    <scope>NUCLEOTIDE SEQUENCE [LARGE SCALE GENOMIC DNA]</scope>
    <source>
        <strain evidence="3">DSM 4541</strain>
    </source>
</reference>
<dbReference type="HOGENOM" id="CLU_013652_0_0_6"/>
<dbReference type="InterPro" id="IPR048126">
    <property type="entry name" value="Toxin_VasX"/>
</dbReference>
<name>D1P1P6_9GAMM</name>
<keyword evidence="1" id="KW-0812">Transmembrane</keyword>
<evidence type="ECO:0000313" key="4">
    <source>
        <dbReference type="Proteomes" id="UP000005512"/>
    </source>
</evidence>
<dbReference type="Proteomes" id="UP000005512">
    <property type="component" value="Unassembled WGS sequence"/>
</dbReference>
<feature type="transmembrane region" description="Helical" evidence="1">
    <location>
        <begin position="808"/>
        <end position="829"/>
    </location>
</feature>
<evidence type="ECO:0000313" key="3">
    <source>
        <dbReference type="EMBL" id="EFB72832.1"/>
    </source>
</evidence>
<feature type="transmembrane region" description="Helical" evidence="1">
    <location>
        <begin position="748"/>
        <end position="770"/>
    </location>
</feature>
<dbReference type="InterPro" id="IPR046864">
    <property type="entry name" value="VasX_N"/>
</dbReference>
<organism evidence="3 4">
    <name type="scientific">Providencia rustigianii DSM 4541</name>
    <dbReference type="NCBI Taxonomy" id="500637"/>
    <lineage>
        <taxon>Bacteria</taxon>
        <taxon>Pseudomonadati</taxon>
        <taxon>Pseudomonadota</taxon>
        <taxon>Gammaproteobacteria</taxon>
        <taxon>Enterobacterales</taxon>
        <taxon>Morganellaceae</taxon>
        <taxon>Providencia</taxon>
    </lineage>
</organism>
<evidence type="ECO:0000256" key="1">
    <source>
        <dbReference type="SAM" id="Phobius"/>
    </source>
</evidence>
<dbReference type="Pfam" id="PF20249">
    <property type="entry name" value="VasX_N"/>
    <property type="match status" value="1"/>
</dbReference>
<dbReference type="RefSeq" id="WP_006814170.1">
    <property type="nucleotide sequence ID" value="NZ_GG703818.1"/>
</dbReference>
<feature type="domain" description="Toxin VasX N-terminal region" evidence="2">
    <location>
        <begin position="10"/>
        <end position="168"/>
    </location>
</feature>
<keyword evidence="1" id="KW-0472">Membrane</keyword>
<evidence type="ECO:0000259" key="2">
    <source>
        <dbReference type="Pfam" id="PF20249"/>
    </source>
</evidence>
<dbReference type="EMBL" id="ABXV02000021">
    <property type="protein sequence ID" value="EFB72832.1"/>
    <property type="molecule type" value="Genomic_DNA"/>
</dbReference>
<accession>D1P1P6</accession>
<gene>
    <name evidence="3" type="ORF">PROVRUST_06118</name>
</gene>
<comment type="caution">
    <text evidence="3">The sequence shown here is derived from an EMBL/GenBank/DDBJ whole genome shotgun (WGS) entry which is preliminary data.</text>
</comment>
<dbReference type="STRING" id="500637.PROVRUST_06118"/>
<keyword evidence="1" id="KW-1133">Transmembrane helix</keyword>
<dbReference type="eggNOG" id="COG2268">
    <property type="taxonomic scope" value="Bacteria"/>
</dbReference>
<dbReference type="CDD" id="cd20707">
    <property type="entry name" value="MIX_III"/>
    <property type="match status" value="1"/>
</dbReference>
<proteinExistence type="predicted"/>
<feature type="transmembrane region" description="Helical" evidence="1">
    <location>
        <begin position="782"/>
        <end position="802"/>
    </location>
</feature>